<accession>A0A078H647</accession>
<dbReference type="Proteomes" id="UP000028999">
    <property type="component" value="Unassembled WGS sequence"/>
</dbReference>
<keyword evidence="1" id="KW-1133">Transmembrane helix</keyword>
<sequence>MLIWRRFISSIVFCISIFFYDIYIYFLIQVCLANEIYKMLEGQKSASGRNQVCSLASYLYIACRQEDKTRSITIIVLLSFLNSCHFYKRINSQTVGSWSLKPDNLLKWEPSTPEILCAFGFLFVVLTFLVGNGESGSRVCAEVKGVQYKKKPLRGLIKYSLKTNNF</sequence>
<feature type="domain" description="Transcription factor TFIIB cyclin-like" evidence="2">
    <location>
        <begin position="33"/>
        <end position="77"/>
    </location>
</feature>
<dbReference type="Gramene" id="CDY32283">
    <property type="protein sequence ID" value="CDY32283"/>
    <property type="gene ID" value="GSBRNA2T00051748001"/>
</dbReference>
<evidence type="ECO:0000256" key="1">
    <source>
        <dbReference type="SAM" id="Phobius"/>
    </source>
</evidence>
<dbReference type="InterPro" id="IPR013150">
    <property type="entry name" value="TFIIB_cyclin"/>
</dbReference>
<dbReference type="Pfam" id="PF00382">
    <property type="entry name" value="TFIIB"/>
    <property type="match status" value="1"/>
</dbReference>
<feature type="transmembrane region" description="Helical" evidence="1">
    <location>
        <begin position="7"/>
        <end position="28"/>
    </location>
</feature>
<evidence type="ECO:0000313" key="3">
    <source>
        <dbReference type="EMBL" id="CDY32283.1"/>
    </source>
</evidence>
<keyword evidence="1" id="KW-0812">Transmembrane</keyword>
<reference evidence="3 4" key="1">
    <citation type="journal article" date="2014" name="Science">
        <title>Plant genetics. Early allopolyploid evolution in the post-Neolithic Brassica napus oilseed genome.</title>
        <authorList>
            <person name="Chalhoub B."/>
            <person name="Denoeud F."/>
            <person name="Liu S."/>
            <person name="Parkin I.A."/>
            <person name="Tang H."/>
            <person name="Wang X."/>
            <person name="Chiquet J."/>
            <person name="Belcram H."/>
            <person name="Tong C."/>
            <person name="Samans B."/>
            <person name="Correa M."/>
            <person name="Da Silva C."/>
            <person name="Just J."/>
            <person name="Falentin C."/>
            <person name="Koh C.S."/>
            <person name="Le Clainche I."/>
            <person name="Bernard M."/>
            <person name="Bento P."/>
            <person name="Noel B."/>
            <person name="Labadie K."/>
            <person name="Alberti A."/>
            <person name="Charles M."/>
            <person name="Arnaud D."/>
            <person name="Guo H."/>
            <person name="Daviaud C."/>
            <person name="Alamery S."/>
            <person name="Jabbari K."/>
            <person name="Zhao M."/>
            <person name="Edger P.P."/>
            <person name="Chelaifa H."/>
            <person name="Tack D."/>
            <person name="Lassalle G."/>
            <person name="Mestiri I."/>
            <person name="Schnel N."/>
            <person name="Le Paslier M.C."/>
            <person name="Fan G."/>
            <person name="Renault V."/>
            <person name="Bayer P.E."/>
            <person name="Golicz A.A."/>
            <person name="Manoli S."/>
            <person name="Lee T.H."/>
            <person name="Thi V.H."/>
            <person name="Chalabi S."/>
            <person name="Hu Q."/>
            <person name="Fan C."/>
            <person name="Tollenaere R."/>
            <person name="Lu Y."/>
            <person name="Battail C."/>
            <person name="Shen J."/>
            <person name="Sidebottom C.H."/>
            <person name="Wang X."/>
            <person name="Canaguier A."/>
            <person name="Chauveau A."/>
            <person name="Berard A."/>
            <person name="Deniot G."/>
            <person name="Guan M."/>
            <person name="Liu Z."/>
            <person name="Sun F."/>
            <person name="Lim Y.P."/>
            <person name="Lyons E."/>
            <person name="Town C.D."/>
            <person name="Bancroft I."/>
            <person name="Wang X."/>
            <person name="Meng J."/>
            <person name="Ma J."/>
            <person name="Pires J.C."/>
            <person name="King G.J."/>
            <person name="Brunel D."/>
            <person name="Delourme R."/>
            <person name="Renard M."/>
            <person name="Aury J.M."/>
            <person name="Adams K.L."/>
            <person name="Batley J."/>
            <person name="Snowdon R.J."/>
            <person name="Tost J."/>
            <person name="Edwards D."/>
            <person name="Zhou Y."/>
            <person name="Hua W."/>
            <person name="Sharpe A.G."/>
            <person name="Paterson A.H."/>
            <person name="Guan C."/>
            <person name="Wincker P."/>
        </authorList>
    </citation>
    <scope>NUCLEOTIDE SEQUENCE [LARGE SCALE GENOMIC DNA]</scope>
    <source>
        <strain evidence="4">cv. Darmor-bzh</strain>
    </source>
</reference>
<keyword evidence="4" id="KW-1185">Reference proteome</keyword>
<dbReference type="GO" id="GO:0017025">
    <property type="term" value="F:TBP-class protein binding"/>
    <property type="evidence" value="ECO:0007669"/>
    <property type="project" value="InterPro"/>
</dbReference>
<dbReference type="SUPFAM" id="SSF47954">
    <property type="entry name" value="Cyclin-like"/>
    <property type="match status" value="1"/>
</dbReference>
<evidence type="ECO:0000313" key="4">
    <source>
        <dbReference type="Proteomes" id="UP000028999"/>
    </source>
</evidence>
<dbReference type="AlphaFoldDB" id="A0A078H647"/>
<protein>
    <submittedName>
        <fullName evidence="3">BnaC05g28610D protein</fullName>
    </submittedName>
</protein>
<evidence type="ECO:0000259" key="2">
    <source>
        <dbReference type="Pfam" id="PF00382"/>
    </source>
</evidence>
<dbReference type="EMBL" id="LK032291">
    <property type="protein sequence ID" value="CDY32283.1"/>
    <property type="molecule type" value="Genomic_DNA"/>
</dbReference>
<name>A0A078H647_BRANA</name>
<keyword evidence="1" id="KW-0472">Membrane</keyword>
<gene>
    <name evidence="3" type="primary">BnaC05g28610D</name>
    <name evidence="3" type="ORF">GSBRNA2T00051748001</name>
</gene>
<dbReference type="PaxDb" id="3708-A0A078H647"/>
<feature type="transmembrane region" description="Helical" evidence="1">
    <location>
        <begin position="111"/>
        <end position="130"/>
    </location>
</feature>
<proteinExistence type="predicted"/>
<organism evidence="3 4">
    <name type="scientific">Brassica napus</name>
    <name type="common">Rape</name>
    <dbReference type="NCBI Taxonomy" id="3708"/>
    <lineage>
        <taxon>Eukaryota</taxon>
        <taxon>Viridiplantae</taxon>
        <taxon>Streptophyta</taxon>
        <taxon>Embryophyta</taxon>
        <taxon>Tracheophyta</taxon>
        <taxon>Spermatophyta</taxon>
        <taxon>Magnoliopsida</taxon>
        <taxon>eudicotyledons</taxon>
        <taxon>Gunneridae</taxon>
        <taxon>Pentapetalae</taxon>
        <taxon>rosids</taxon>
        <taxon>malvids</taxon>
        <taxon>Brassicales</taxon>
        <taxon>Brassicaceae</taxon>
        <taxon>Brassiceae</taxon>
        <taxon>Brassica</taxon>
    </lineage>
</organism>
<dbReference type="STRING" id="3708.A0A078H647"/>
<dbReference type="InterPro" id="IPR036915">
    <property type="entry name" value="Cyclin-like_sf"/>
</dbReference>
<dbReference type="Gene3D" id="1.10.472.10">
    <property type="entry name" value="Cyclin-like"/>
    <property type="match status" value="1"/>
</dbReference>